<accession>A0A1M5L0E7</accession>
<keyword evidence="3" id="KW-0813">Transport</keyword>
<evidence type="ECO:0000256" key="1">
    <source>
        <dbReference type="ARBA" id="ARBA00004196"/>
    </source>
</evidence>
<evidence type="ECO:0000259" key="6">
    <source>
        <dbReference type="Pfam" id="PF25917"/>
    </source>
</evidence>
<dbReference type="RefSeq" id="WP_079566765.1">
    <property type="nucleotide sequence ID" value="NZ_LT670818.1"/>
</dbReference>
<sequence length="421" mass="45031">MSEHEDKAPEAIPAKRQPRTMSRLLSVSAVAVLMAVAAEGIWHRQLQEKAVAAWTDAAAIPVVNIVHPTKGAPEQQVVLPGDIHAWYEAPLYARVNGYLKNWYFDFGAQVKKGQVLADIDTPQIDAELTAAKAKLNAASAAVKVRDAEAQFAKTTYERWRDSPRGVVSVQEQDSKQADYQSGMARLNAAKADMAVAQADVDRLESLQAFKQVVAPFDGTVTARETDIGALINAGSNGTARELFSVADTHKVRIYVKVPQRLAGNIHRGLTAELRLPQYPGKVFMAKATSTSRSVNTSSRTLLVELQADNPAGLLQPGTYVEAQLNLPSDPNTLLIPSSAILFRQHGLEASVVGDGDKVTLKKISLGRNLGVQVEVTGGLVPTDRIVDSPPDSLGSGDVVRIAGGPAPTNPPVGSEMEAEAN</sequence>
<dbReference type="Gene3D" id="2.40.30.170">
    <property type="match status" value="1"/>
</dbReference>
<organism evidence="9 10">
    <name type="scientific">Bradyrhizobium erythrophlei</name>
    <dbReference type="NCBI Taxonomy" id="1437360"/>
    <lineage>
        <taxon>Bacteria</taxon>
        <taxon>Pseudomonadati</taxon>
        <taxon>Pseudomonadota</taxon>
        <taxon>Alphaproteobacteria</taxon>
        <taxon>Hyphomicrobiales</taxon>
        <taxon>Nitrobacteraceae</taxon>
        <taxon>Bradyrhizobium</taxon>
    </lineage>
</organism>
<dbReference type="Pfam" id="PF25954">
    <property type="entry name" value="Beta-barrel_RND_2"/>
    <property type="match status" value="1"/>
</dbReference>
<name>A0A1M5L0E7_9BRAD</name>
<comment type="subcellular location">
    <subcellularLocation>
        <location evidence="1">Cell envelope</location>
    </subcellularLocation>
</comment>
<dbReference type="Gene3D" id="2.40.50.100">
    <property type="match status" value="1"/>
</dbReference>
<dbReference type="Pfam" id="PF25967">
    <property type="entry name" value="RND-MFP_C"/>
    <property type="match status" value="1"/>
</dbReference>
<keyword evidence="5" id="KW-0812">Transmembrane</keyword>
<reference evidence="9 10" key="1">
    <citation type="submission" date="2016-11" db="EMBL/GenBank/DDBJ databases">
        <authorList>
            <person name="Jaros S."/>
            <person name="Januszkiewicz K."/>
            <person name="Wedrychowicz H."/>
        </authorList>
    </citation>
    <scope>NUCLEOTIDE SEQUENCE [LARGE SCALE GENOMIC DNA]</scope>
    <source>
        <strain evidence="9 10">GAS242</strain>
    </source>
</reference>
<feature type="region of interest" description="Disordered" evidence="4">
    <location>
        <begin position="401"/>
        <end position="421"/>
    </location>
</feature>
<dbReference type="AlphaFoldDB" id="A0A1M5L0E7"/>
<keyword evidence="5" id="KW-0472">Membrane</keyword>
<dbReference type="GO" id="GO:1990281">
    <property type="term" value="C:efflux pump complex"/>
    <property type="evidence" value="ECO:0007669"/>
    <property type="project" value="TreeGrafter"/>
</dbReference>
<evidence type="ECO:0000313" key="10">
    <source>
        <dbReference type="Proteomes" id="UP000190675"/>
    </source>
</evidence>
<dbReference type="InterPro" id="IPR006143">
    <property type="entry name" value="RND_pump_MFP"/>
</dbReference>
<comment type="similarity">
    <text evidence="2">Belongs to the membrane fusion protein (MFP) (TC 8.A.1) family.</text>
</comment>
<dbReference type="GO" id="GO:0015562">
    <property type="term" value="F:efflux transmembrane transporter activity"/>
    <property type="evidence" value="ECO:0007669"/>
    <property type="project" value="TreeGrafter"/>
</dbReference>
<keyword evidence="5" id="KW-1133">Transmembrane helix</keyword>
<dbReference type="PANTHER" id="PTHR30469:SF37">
    <property type="entry name" value="RAGD PROTEIN"/>
    <property type="match status" value="1"/>
</dbReference>
<feature type="domain" description="Multidrug resistance protein MdtA-like C-terminal permuted SH3" evidence="8">
    <location>
        <begin position="331"/>
        <end position="386"/>
    </location>
</feature>
<proteinExistence type="inferred from homology"/>
<dbReference type="Pfam" id="PF25917">
    <property type="entry name" value="BSH_RND"/>
    <property type="match status" value="1"/>
</dbReference>
<dbReference type="Gene3D" id="1.10.287.470">
    <property type="entry name" value="Helix hairpin bin"/>
    <property type="match status" value="1"/>
</dbReference>
<feature type="domain" description="CusB-like beta-barrel" evidence="7">
    <location>
        <begin position="253"/>
        <end position="325"/>
    </location>
</feature>
<protein>
    <submittedName>
        <fullName evidence="9">RND family efflux transporter, MFP subunit</fullName>
    </submittedName>
</protein>
<feature type="transmembrane region" description="Helical" evidence="5">
    <location>
        <begin position="24"/>
        <end position="42"/>
    </location>
</feature>
<gene>
    <name evidence="9" type="ORF">SAMN05444169_3179</name>
</gene>
<evidence type="ECO:0000313" key="9">
    <source>
        <dbReference type="EMBL" id="SHG58435.1"/>
    </source>
</evidence>
<dbReference type="Gene3D" id="2.40.420.20">
    <property type="match status" value="1"/>
</dbReference>
<dbReference type="NCBIfam" id="TIGR01730">
    <property type="entry name" value="RND_mfp"/>
    <property type="match status" value="1"/>
</dbReference>
<dbReference type="InterPro" id="IPR058627">
    <property type="entry name" value="MdtA-like_C"/>
</dbReference>
<dbReference type="Proteomes" id="UP000190675">
    <property type="component" value="Chromosome I"/>
</dbReference>
<evidence type="ECO:0000256" key="4">
    <source>
        <dbReference type="SAM" id="MobiDB-lite"/>
    </source>
</evidence>
<evidence type="ECO:0000256" key="2">
    <source>
        <dbReference type="ARBA" id="ARBA00009477"/>
    </source>
</evidence>
<evidence type="ECO:0000256" key="5">
    <source>
        <dbReference type="SAM" id="Phobius"/>
    </source>
</evidence>
<dbReference type="OrthoDB" id="9806939at2"/>
<dbReference type="EMBL" id="LT670818">
    <property type="protein sequence ID" value="SHG58435.1"/>
    <property type="molecule type" value="Genomic_DNA"/>
</dbReference>
<dbReference type="PANTHER" id="PTHR30469">
    <property type="entry name" value="MULTIDRUG RESISTANCE PROTEIN MDTA"/>
    <property type="match status" value="1"/>
</dbReference>
<dbReference type="SUPFAM" id="SSF111369">
    <property type="entry name" value="HlyD-like secretion proteins"/>
    <property type="match status" value="1"/>
</dbReference>
<dbReference type="InterPro" id="IPR058792">
    <property type="entry name" value="Beta-barrel_RND_2"/>
</dbReference>
<dbReference type="InterPro" id="IPR058625">
    <property type="entry name" value="MdtA-like_BSH"/>
</dbReference>
<feature type="domain" description="Multidrug resistance protein MdtA-like barrel-sandwich hybrid" evidence="6">
    <location>
        <begin position="92"/>
        <end position="236"/>
    </location>
</feature>
<evidence type="ECO:0000259" key="8">
    <source>
        <dbReference type="Pfam" id="PF25967"/>
    </source>
</evidence>
<evidence type="ECO:0000259" key="7">
    <source>
        <dbReference type="Pfam" id="PF25954"/>
    </source>
</evidence>
<evidence type="ECO:0000256" key="3">
    <source>
        <dbReference type="ARBA" id="ARBA00022448"/>
    </source>
</evidence>